<protein>
    <submittedName>
        <fullName evidence="3">6983_t:CDS:1</fullName>
    </submittedName>
</protein>
<accession>A0A9N9NVX3</accession>
<keyword evidence="4" id="KW-1185">Reference proteome</keyword>
<dbReference type="OrthoDB" id="10491022at2759"/>
<organism evidence="3 4">
    <name type="scientific">Acaulospora morrowiae</name>
    <dbReference type="NCBI Taxonomy" id="94023"/>
    <lineage>
        <taxon>Eukaryota</taxon>
        <taxon>Fungi</taxon>
        <taxon>Fungi incertae sedis</taxon>
        <taxon>Mucoromycota</taxon>
        <taxon>Glomeromycotina</taxon>
        <taxon>Glomeromycetes</taxon>
        <taxon>Diversisporales</taxon>
        <taxon>Acaulosporaceae</taxon>
        <taxon>Acaulospora</taxon>
    </lineage>
</organism>
<dbReference type="Proteomes" id="UP000789342">
    <property type="component" value="Unassembled WGS sequence"/>
</dbReference>
<proteinExistence type="predicted"/>
<name>A0A9N9NVX3_9GLOM</name>
<evidence type="ECO:0000313" key="3">
    <source>
        <dbReference type="EMBL" id="CAG8765561.1"/>
    </source>
</evidence>
<reference evidence="3" key="1">
    <citation type="submission" date="2021-06" db="EMBL/GenBank/DDBJ databases">
        <authorList>
            <person name="Kallberg Y."/>
            <person name="Tangrot J."/>
            <person name="Rosling A."/>
        </authorList>
    </citation>
    <scope>NUCLEOTIDE SEQUENCE</scope>
    <source>
        <strain evidence="3">CL551</strain>
    </source>
</reference>
<feature type="region of interest" description="Disordered" evidence="2">
    <location>
        <begin position="1"/>
        <end position="101"/>
    </location>
</feature>
<evidence type="ECO:0000256" key="1">
    <source>
        <dbReference type="SAM" id="Coils"/>
    </source>
</evidence>
<feature type="coiled-coil region" evidence="1">
    <location>
        <begin position="158"/>
        <end position="197"/>
    </location>
</feature>
<dbReference type="Pfam" id="PF11540">
    <property type="entry name" value="Dynein_IC2"/>
    <property type="match status" value="1"/>
</dbReference>
<sequence length="212" mass="24203">MADKRKEELQKKRAKLEELRRAREDRKNIPVAKEKPPVQQPSRKDELDAILRDLLDTKPGPKVEKVQTPEPVLPEEAAPTGTPEQHSTDTAGPSDVPSSTATSVVTRFVPEFTSFDETVLDLPPKEIVYYTKEAQTMDTSFTPPPPSEEEIREKVWKEFEAEQKIKEAAAEEQRLQLEAEKKKKEAKSHDLSDQEKKNIILSSEFNEFVEHT</sequence>
<gene>
    <name evidence="3" type="ORF">AMORRO_LOCUS16239</name>
</gene>
<feature type="non-terminal residue" evidence="3">
    <location>
        <position position="1"/>
    </location>
</feature>
<keyword evidence="1" id="KW-0175">Coiled coil</keyword>
<dbReference type="InterPro" id="IPR025956">
    <property type="entry name" value="DYNC1I1/DYNC1I2"/>
</dbReference>
<comment type="caution">
    <text evidence="3">The sequence shown here is derived from an EMBL/GenBank/DDBJ whole genome shotgun (WGS) entry which is preliminary data.</text>
</comment>
<feature type="compositionally biased region" description="Polar residues" evidence="2">
    <location>
        <begin position="82"/>
        <end position="101"/>
    </location>
</feature>
<evidence type="ECO:0000256" key="2">
    <source>
        <dbReference type="SAM" id="MobiDB-lite"/>
    </source>
</evidence>
<dbReference type="AlphaFoldDB" id="A0A9N9NVX3"/>
<dbReference type="GO" id="GO:0005868">
    <property type="term" value="C:cytoplasmic dynein complex"/>
    <property type="evidence" value="ECO:0007669"/>
    <property type="project" value="InterPro"/>
</dbReference>
<dbReference type="EMBL" id="CAJVPV010043367">
    <property type="protein sequence ID" value="CAG8765561.1"/>
    <property type="molecule type" value="Genomic_DNA"/>
</dbReference>
<feature type="compositionally biased region" description="Basic and acidic residues" evidence="2">
    <location>
        <begin position="1"/>
        <end position="67"/>
    </location>
</feature>
<dbReference type="GO" id="GO:0007018">
    <property type="term" value="P:microtubule-based movement"/>
    <property type="evidence" value="ECO:0007669"/>
    <property type="project" value="InterPro"/>
</dbReference>
<evidence type="ECO:0000313" key="4">
    <source>
        <dbReference type="Proteomes" id="UP000789342"/>
    </source>
</evidence>